<reference evidence="2 3" key="1">
    <citation type="journal article" date="2020" name="ISME J.">
        <title>Comparative genomics reveals insights into cyanobacterial evolution and habitat adaptation.</title>
        <authorList>
            <person name="Chen M.Y."/>
            <person name="Teng W.K."/>
            <person name="Zhao L."/>
            <person name="Hu C.X."/>
            <person name="Zhou Y.K."/>
            <person name="Han B.P."/>
            <person name="Song L.R."/>
            <person name="Shu W.S."/>
        </authorList>
    </citation>
    <scope>NUCLEOTIDE SEQUENCE [LARGE SCALE GENOMIC DNA]</scope>
    <source>
        <strain evidence="2 3">FACHB-119</strain>
    </source>
</reference>
<comment type="caution">
    <text evidence="2">The sequence shown here is derived from an EMBL/GenBank/DDBJ whole genome shotgun (WGS) entry which is preliminary data.</text>
</comment>
<dbReference type="NCBIfam" id="TIGR02595">
    <property type="entry name" value="PEP_CTERM"/>
    <property type="match status" value="1"/>
</dbReference>
<evidence type="ECO:0000313" key="3">
    <source>
        <dbReference type="Proteomes" id="UP000661112"/>
    </source>
</evidence>
<proteinExistence type="predicted"/>
<dbReference type="InterPro" id="IPR013424">
    <property type="entry name" value="Ice-binding_C"/>
</dbReference>
<gene>
    <name evidence="2" type="ORF">H6G83_07800</name>
</gene>
<keyword evidence="1" id="KW-0732">Signal</keyword>
<sequence>MNLLTRVSISAISSATALLVVATSNINTAQAALYRFIFEGEGIKGYFTYDINAIGSSPLSPNATGYPNGGFDFKFDLGDKGVFQGSVGIPIIFFPRREDGLAAPETDDFMWEVRAFQRQPPSPYAFVSYFHYPKGSFGGSTALRTTVPSTAILDIYPNVDFPNSIGNLLYSGPVQTRIEKVPEPALLSALLGVGAWFVFRRQHRQLLSKQD</sequence>
<dbReference type="RefSeq" id="WP_190469445.1">
    <property type="nucleotide sequence ID" value="NZ_JACJSG010000008.1"/>
</dbReference>
<evidence type="ECO:0000256" key="1">
    <source>
        <dbReference type="SAM" id="SignalP"/>
    </source>
</evidence>
<feature type="signal peptide" evidence="1">
    <location>
        <begin position="1"/>
        <end position="31"/>
    </location>
</feature>
<protein>
    <submittedName>
        <fullName evidence="2">PEP-CTERM sorting domain-containing protein</fullName>
    </submittedName>
</protein>
<organism evidence="2 3">
    <name type="scientific">Anabaena azotica FACHB-119</name>
    <dbReference type="NCBI Taxonomy" id="947527"/>
    <lineage>
        <taxon>Bacteria</taxon>
        <taxon>Bacillati</taxon>
        <taxon>Cyanobacteriota</taxon>
        <taxon>Cyanophyceae</taxon>
        <taxon>Nostocales</taxon>
        <taxon>Nostocaceae</taxon>
        <taxon>Anabaena</taxon>
        <taxon>Anabaena azotica</taxon>
    </lineage>
</organism>
<name>A0ABR8D080_9NOST</name>
<accession>A0ABR8D080</accession>
<evidence type="ECO:0000313" key="2">
    <source>
        <dbReference type="EMBL" id="MBD2500522.1"/>
    </source>
</evidence>
<dbReference type="Proteomes" id="UP000661112">
    <property type="component" value="Unassembled WGS sequence"/>
</dbReference>
<feature type="chain" id="PRO_5047051259" evidence="1">
    <location>
        <begin position="32"/>
        <end position="211"/>
    </location>
</feature>
<dbReference type="EMBL" id="JACJSG010000008">
    <property type="protein sequence ID" value="MBD2500522.1"/>
    <property type="molecule type" value="Genomic_DNA"/>
</dbReference>
<keyword evidence="3" id="KW-1185">Reference proteome</keyword>